<gene>
    <name evidence="2" type="ORF">GOP47_0022083</name>
</gene>
<dbReference type="EMBL" id="JABFUD020000021">
    <property type="protein sequence ID" value="KAI5063536.1"/>
    <property type="molecule type" value="Genomic_DNA"/>
</dbReference>
<accession>A0A9D4Z8G6</accession>
<protein>
    <submittedName>
        <fullName evidence="2">Uncharacterized protein</fullName>
    </submittedName>
</protein>
<feature type="region of interest" description="Disordered" evidence="1">
    <location>
        <begin position="97"/>
        <end position="124"/>
    </location>
</feature>
<proteinExistence type="predicted"/>
<dbReference type="AlphaFoldDB" id="A0A9D4Z8G6"/>
<evidence type="ECO:0000313" key="3">
    <source>
        <dbReference type="Proteomes" id="UP000886520"/>
    </source>
</evidence>
<comment type="caution">
    <text evidence="2">The sequence shown here is derived from an EMBL/GenBank/DDBJ whole genome shotgun (WGS) entry which is preliminary data.</text>
</comment>
<organism evidence="2 3">
    <name type="scientific">Adiantum capillus-veneris</name>
    <name type="common">Maidenhair fern</name>
    <dbReference type="NCBI Taxonomy" id="13818"/>
    <lineage>
        <taxon>Eukaryota</taxon>
        <taxon>Viridiplantae</taxon>
        <taxon>Streptophyta</taxon>
        <taxon>Embryophyta</taxon>
        <taxon>Tracheophyta</taxon>
        <taxon>Polypodiopsida</taxon>
        <taxon>Polypodiidae</taxon>
        <taxon>Polypodiales</taxon>
        <taxon>Pteridineae</taxon>
        <taxon>Pteridaceae</taxon>
        <taxon>Vittarioideae</taxon>
        <taxon>Adiantum</taxon>
    </lineage>
</organism>
<evidence type="ECO:0000313" key="2">
    <source>
        <dbReference type="EMBL" id="KAI5063536.1"/>
    </source>
</evidence>
<keyword evidence="3" id="KW-1185">Reference proteome</keyword>
<reference evidence="2" key="1">
    <citation type="submission" date="2021-01" db="EMBL/GenBank/DDBJ databases">
        <title>Adiantum capillus-veneris genome.</title>
        <authorList>
            <person name="Fang Y."/>
            <person name="Liao Q."/>
        </authorList>
    </citation>
    <scope>NUCLEOTIDE SEQUENCE</scope>
    <source>
        <strain evidence="2">H3</strain>
        <tissue evidence="2">Leaf</tissue>
    </source>
</reference>
<name>A0A9D4Z8G6_ADICA</name>
<sequence length="124" mass="13429">MNATSTIKIHLVLVQLVDDNASLVMHPKLATLAVGIPSLPLLCNDCFGITKAYHPDSCNFCACLQVALLPWTLDGNKRCSRDLSSIMNALSLAPGLRRSPGGHMHYEKRSLEDLPTSSRSRVAG</sequence>
<dbReference type="Proteomes" id="UP000886520">
    <property type="component" value="Chromosome 21"/>
</dbReference>
<evidence type="ECO:0000256" key="1">
    <source>
        <dbReference type="SAM" id="MobiDB-lite"/>
    </source>
</evidence>
<feature type="compositionally biased region" description="Polar residues" evidence="1">
    <location>
        <begin position="115"/>
        <end position="124"/>
    </location>
</feature>